<dbReference type="Gene3D" id="3.40.50.300">
    <property type="entry name" value="P-loop containing nucleotide triphosphate hydrolases"/>
    <property type="match status" value="1"/>
</dbReference>
<gene>
    <name evidence="1" type="primary">cobO</name>
    <name evidence="1" type="ORF">HMPREF9555_00105</name>
</gene>
<dbReference type="NCBIfam" id="NF004637">
    <property type="entry name" value="PRK05986.1"/>
    <property type="match status" value="1"/>
</dbReference>
<dbReference type="GO" id="GO:0009236">
    <property type="term" value="P:cobalamin biosynthetic process"/>
    <property type="evidence" value="ECO:0007669"/>
    <property type="project" value="InterPro"/>
</dbReference>
<dbReference type="InterPro" id="IPR027417">
    <property type="entry name" value="P-loop_NTPase"/>
</dbReference>
<dbReference type="EC" id="2.5.1.17" evidence="1"/>
<name>E7MZG4_9FIRM</name>
<dbReference type="PANTHER" id="PTHR46638">
    <property type="entry name" value="CORRINOID ADENOSYLTRANSFERASE"/>
    <property type="match status" value="1"/>
</dbReference>
<comment type="caution">
    <text evidence="1">The sequence shown here is derived from an EMBL/GenBank/DDBJ whole genome shotgun (WGS) entry which is preliminary data.</text>
</comment>
<dbReference type="EMBL" id="AECV01000001">
    <property type="protein sequence ID" value="EFW30478.1"/>
    <property type="molecule type" value="Genomic_DNA"/>
</dbReference>
<dbReference type="GO" id="GO:0005524">
    <property type="term" value="F:ATP binding"/>
    <property type="evidence" value="ECO:0007669"/>
    <property type="project" value="InterPro"/>
</dbReference>
<dbReference type="PANTHER" id="PTHR46638:SF1">
    <property type="entry name" value="CORRINOID ADENOSYLTRANSFERASE"/>
    <property type="match status" value="1"/>
</dbReference>
<proteinExistence type="predicted"/>
<dbReference type="Proteomes" id="UP000004633">
    <property type="component" value="Unassembled WGS sequence"/>
</dbReference>
<dbReference type="RefSeq" id="WP_009348746.1">
    <property type="nucleotide sequence ID" value="NZ_GL638127.1"/>
</dbReference>
<dbReference type="HOGENOM" id="CLU_088595_0_0_9"/>
<dbReference type="GO" id="GO:0008817">
    <property type="term" value="F:corrinoid adenosyltransferase activity"/>
    <property type="evidence" value="ECO:0007669"/>
    <property type="project" value="UniProtKB-EC"/>
</dbReference>
<dbReference type="PIRSF" id="PIRSF015617">
    <property type="entry name" value="Adensltrnsf_CobA"/>
    <property type="match status" value="1"/>
</dbReference>
<dbReference type="SUPFAM" id="SSF52540">
    <property type="entry name" value="P-loop containing nucleoside triphosphate hydrolases"/>
    <property type="match status" value="1"/>
</dbReference>
<evidence type="ECO:0000313" key="2">
    <source>
        <dbReference type="Proteomes" id="UP000004633"/>
    </source>
</evidence>
<keyword evidence="1" id="KW-0808">Transferase</keyword>
<dbReference type="AlphaFoldDB" id="E7MZG4"/>
<evidence type="ECO:0000313" key="1">
    <source>
        <dbReference type="EMBL" id="EFW30478.1"/>
    </source>
</evidence>
<dbReference type="STRING" id="749551.HMPREF9555_00105"/>
<dbReference type="CDD" id="cd00561">
    <property type="entry name" value="CobA_ACA"/>
    <property type="match status" value="1"/>
</dbReference>
<accession>E7MZG4</accession>
<dbReference type="NCBIfam" id="TIGR00708">
    <property type="entry name" value="cobA"/>
    <property type="match status" value="1"/>
</dbReference>
<sequence length="179" mass="20050">MDNRRGLVIVHTGEGKGKTTAALGMAIRSWGNGMRVLILQFIKGSWSYGELKAIATLNDAGGRIEIRQGGLGFTRKGNKDAEEHRRAAEELLQSALHEISGGTWDMIILDEFNYAYSFGLIRQEELEQILSARPEQTHLIFTGRNASEELIDRADLVTEMHLVKHPYQKGIKAQRGIEF</sequence>
<dbReference type="Pfam" id="PF02572">
    <property type="entry name" value="CobA_CobO_BtuR"/>
    <property type="match status" value="1"/>
</dbReference>
<organism evidence="1 2">
    <name type="scientific">Selenomonas artemidis F0399</name>
    <dbReference type="NCBI Taxonomy" id="749551"/>
    <lineage>
        <taxon>Bacteria</taxon>
        <taxon>Bacillati</taxon>
        <taxon>Bacillota</taxon>
        <taxon>Negativicutes</taxon>
        <taxon>Selenomonadales</taxon>
        <taxon>Selenomonadaceae</taxon>
        <taxon>Selenomonas</taxon>
    </lineage>
</organism>
<protein>
    <submittedName>
        <fullName evidence="1">Cob(I)yrinic acid a,c-diamide adenosyltransferase</fullName>
        <ecNumber evidence="1">2.5.1.17</ecNumber>
    </submittedName>
</protein>
<dbReference type="InterPro" id="IPR003724">
    <property type="entry name" value="CblAdoTrfase_CobA"/>
</dbReference>
<reference evidence="1 2" key="1">
    <citation type="submission" date="2010-08" db="EMBL/GenBank/DDBJ databases">
        <authorList>
            <person name="Weinstock G."/>
            <person name="Sodergren E."/>
            <person name="Clifton S."/>
            <person name="Fulton L."/>
            <person name="Fulton B."/>
            <person name="Courtney L."/>
            <person name="Fronick C."/>
            <person name="Harrison M."/>
            <person name="Strong C."/>
            <person name="Farmer C."/>
            <person name="Delahaunty K."/>
            <person name="Markovic C."/>
            <person name="Hall O."/>
            <person name="Minx P."/>
            <person name="Tomlinson C."/>
            <person name="Mitreva M."/>
            <person name="Hou S."/>
            <person name="Chen J."/>
            <person name="Wollam A."/>
            <person name="Pepin K.H."/>
            <person name="Johnson M."/>
            <person name="Bhonagiri V."/>
            <person name="Zhang X."/>
            <person name="Suruliraj S."/>
            <person name="Warren W."/>
            <person name="Chinwalla A."/>
            <person name="Mardis E.R."/>
            <person name="Wilson R.K."/>
        </authorList>
    </citation>
    <scope>NUCLEOTIDE SEQUENCE [LARGE SCALE GENOMIC DNA]</scope>
    <source>
        <strain evidence="1 2">F0399</strain>
    </source>
</reference>
<keyword evidence="2" id="KW-1185">Reference proteome</keyword>